<protein>
    <recommendedName>
        <fullName evidence="3">Phage structural protein</fullName>
    </recommendedName>
</protein>
<organism evidence="1 2">
    <name type="scientific">Providencia huaxiensis</name>
    <dbReference type="NCBI Taxonomy" id="2027290"/>
    <lineage>
        <taxon>Bacteria</taxon>
        <taxon>Pseudomonadati</taxon>
        <taxon>Pseudomonadota</taxon>
        <taxon>Gammaproteobacteria</taxon>
        <taxon>Enterobacterales</taxon>
        <taxon>Morganellaceae</taxon>
        <taxon>Providencia</taxon>
    </lineage>
</organism>
<dbReference type="Pfam" id="PF22758">
    <property type="entry name" value="Phage_cement"/>
    <property type="match status" value="1"/>
</dbReference>
<reference evidence="1" key="1">
    <citation type="submission" date="2021-03" db="EMBL/GenBank/DDBJ databases">
        <authorList>
            <person name="Stanton E."/>
        </authorList>
    </citation>
    <scope>NUCLEOTIDE SEQUENCE</scope>
    <source>
        <strain evidence="1">2020EL-00113</strain>
    </source>
</reference>
<gene>
    <name evidence="1" type="ORF">J7T18_02615</name>
</gene>
<comment type="caution">
    <text evidence="1">The sequence shown here is derived from an EMBL/GenBank/DDBJ whole genome shotgun (WGS) entry which is preliminary data.</text>
</comment>
<dbReference type="Proteomes" id="UP000674270">
    <property type="component" value="Unassembled WGS sequence"/>
</dbReference>
<dbReference type="EMBL" id="JAGKLY010000001">
    <property type="protein sequence ID" value="MBQ0267188.1"/>
    <property type="molecule type" value="Genomic_DNA"/>
</dbReference>
<evidence type="ECO:0000313" key="2">
    <source>
        <dbReference type="Proteomes" id="UP000674270"/>
    </source>
</evidence>
<proteinExistence type="predicted"/>
<sequence length="165" mass="17412">MAIPKSVAHGLTSGVVGEISHAGPIRAVAAILSSADEKQNIFGRAYTYKDDSVESVQVGGKGAFAGIMINPKAYRVEVNYARNGTQGEFLAMGEVYVELSDDEGKINDPVVFSETDGSLSAKETVAAGDRVIGFVSRHLSSADTPHLSVIRLTEIPYPAAVKEGE</sequence>
<name>A0A8I2D8P1_9GAMM</name>
<accession>A0A8I2D8P1</accession>
<dbReference type="InterPro" id="IPR054438">
    <property type="entry name" value="Struct_cement_gp24/gp6"/>
</dbReference>
<evidence type="ECO:0000313" key="1">
    <source>
        <dbReference type="EMBL" id="MBQ0267188.1"/>
    </source>
</evidence>
<dbReference type="AlphaFoldDB" id="A0A8I2D8P1"/>
<dbReference type="RefSeq" id="WP_181468538.1">
    <property type="nucleotide sequence ID" value="NZ_JAGKLY010000001.1"/>
</dbReference>
<evidence type="ECO:0008006" key="3">
    <source>
        <dbReference type="Google" id="ProtNLM"/>
    </source>
</evidence>